<organism evidence="1 2">
    <name type="scientific">Ensete ventricosum</name>
    <name type="common">Abyssinian banana</name>
    <name type="synonym">Musa ensete</name>
    <dbReference type="NCBI Taxonomy" id="4639"/>
    <lineage>
        <taxon>Eukaryota</taxon>
        <taxon>Viridiplantae</taxon>
        <taxon>Streptophyta</taxon>
        <taxon>Embryophyta</taxon>
        <taxon>Tracheophyta</taxon>
        <taxon>Spermatophyta</taxon>
        <taxon>Magnoliopsida</taxon>
        <taxon>Liliopsida</taxon>
        <taxon>Zingiberales</taxon>
        <taxon>Musaceae</taxon>
        <taxon>Ensete</taxon>
    </lineage>
</organism>
<comment type="caution">
    <text evidence="1">The sequence shown here is derived from an EMBL/GenBank/DDBJ whole genome shotgun (WGS) entry which is preliminary data.</text>
</comment>
<proteinExistence type="predicted"/>
<gene>
    <name evidence="1" type="ORF">B296_00019424</name>
</gene>
<feature type="non-terminal residue" evidence="1">
    <location>
        <position position="1"/>
    </location>
</feature>
<dbReference type="AlphaFoldDB" id="A0A426XN15"/>
<protein>
    <submittedName>
        <fullName evidence="1">Uncharacterized protein</fullName>
    </submittedName>
</protein>
<dbReference type="EMBL" id="AMZH03019027">
    <property type="protein sequence ID" value="RRT40887.1"/>
    <property type="molecule type" value="Genomic_DNA"/>
</dbReference>
<reference evidence="1 2" key="1">
    <citation type="journal article" date="2014" name="Agronomy (Basel)">
        <title>A Draft Genome Sequence for Ensete ventricosum, the Drought-Tolerant Tree Against Hunger.</title>
        <authorList>
            <person name="Harrison J."/>
            <person name="Moore K.A."/>
            <person name="Paszkiewicz K."/>
            <person name="Jones T."/>
            <person name="Grant M."/>
            <person name="Ambacheew D."/>
            <person name="Muzemil S."/>
            <person name="Studholme D.J."/>
        </authorList>
    </citation>
    <scope>NUCLEOTIDE SEQUENCE [LARGE SCALE GENOMIC DNA]</scope>
</reference>
<dbReference type="Proteomes" id="UP000287651">
    <property type="component" value="Unassembled WGS sequence"/>
</dbReference>
<sequence length="244" mass="26768">KGTVAVDDYYRRRHRQVLGIARAATGDSNAAAWQVGRKVRKRKQGSSGVQRGDLGGRGMIVVLQEGNASSGWKSHRKQRRVGKKEWAIVVRAKARVRYGSTKQRWHCCAPVRKKEWATIASSSGGKWWGEEEEGIMVIEEGMTEEEAIGARGRREGRRGKGGLGCVRGGWEEEAVASGSWRLELAGIAGGWLRLEIVYPCIPDLNGENEGSQVSASLVVSIRWISASKLLQSDLTTIAQREGGE</sequence>
<evidence type="ECO:0000313" key="2">
    <source>
        <dbReference type="Proteomes" id="UP000287651"/>
    </source>
</evidence>
<evidence type="ECO:0000313" key="1">
    <source>
        <dbReference type="EMBL" id="RRT40887.1"/>
    </source>
</evidence>
<accession>A0A426XN15</accession>
<name>A0A426XN15_ENSVE</name>